<dbReference type="GO" id="GO:0016740">
    <property type="term" value="F:transferase activity"/>
    <property type="evidence" value="ECO:0007669"/>
    <property type="project" value="UniProtKB-KW"/>
</dbReference>
<dbReference type="InterPro" id="IPR007685">
    <property type="entry name" value="RelA_SpoT"/>
</dbReference>
<dbReference type="SMART" id="SM00954">
    <property type="entry name" value="RelA_SpoT"/>
    <property type="match status" value="1"/>
</dbReference>
<evidence type="ECO:0000313" key="3">
    <source>
        <dbReference type="Proteomes" id="UP000316628"/>
    </source>
</evidence>
<sequence length="369" mass="41672">MAEGRGSRSGYDENKGRLEELGQVATRLIGALLVERGIRAHNITFRVKEKSSADRKMSNNPQKYSDYLSLTDFLGVRVITNFADEVDVVGSILQGEFTIDEDNSIDKRLVLDSDRFGYLSLHYILQLNQARRGLAEYARYGGIKFEVQVRSILQHAWAEIEHDLGYKSTFQLPSEVKRRFSRLAGLLEIADSEFQSLRDHIASYEHAVSDSIPDSSSDLVLNQATLMTFLERSPMAIHLDVKLAEFLGSSEMFVDPKYAMQQLAPLVSHFGIRTVGDLDAAFERDGSKILPFVEKLFPIFDSHLQPPELPVRHRKVSVGICLLQLTYLLMAGADPDVREEVIREYFGSYAVDAKGLDLDLLEAYRQAFE</sequence>
<feature type="domain" description="RelA/SpoT" evidence="1">
    <location>
        <begin position="45"/>
        <end position="172"/>
    </location>
</feature>
<dbReference type="Proteomes" id="UP000316628">
    <property type="component" value="Unassembled WGS sequence"/>
</dbReference>
<keyword evidence="3" id="KW-1185">Reference proteome</keyword>
<dbReference type="SUPFAM" id="SSF81301">
    <property type="entry name" value="Nucleotidyltransferase"/>
    <property type="match status" value="1"/>
</dbReference>
<evidence type="ECO:0000259" key="1">
    <source>
        <dbReference type="SMART" id="SM00954"/>
    </source>
</evidence>
<dbReference type="Gene3D" id="3.30.460.10">
    <property type="entry name" value="Beta Polymerase, domain 2"/>
    <property type="match status" value="1"/>
</dbReference>
<dbReference type="Gene3D" id="1.10.287.860">
    <property type="entry name" value="Nucleotidyltransferase"/>
    <property type="match status" value="1"/>
</dbReference>
<comment type="caution">
    <text evidence="2">The sequence shown here is derived from an EMBL/GenBank/DDBJ whole genome shotgun (WGS) entry which is preliminary data.</text>
</comment>
<accession>A0A543JK22</accession>
<dbReference type="EMBL" id="VFPP01000001">
    <property type="protein sequence ID" value="TQM83202.1"/>
    <property type="molecule type" value="Genomic_DNA"/>
</dbReference>
<dbReference type="GO" id="GO:0015969">
    <property type="term" value="P:guanosine tetraphosphate metabolic process"/>
    <property type="evidence" value="ECO:0007669"/>
    <property type="project" value="InterPro"/>
</dbReference>
<dbReference type="RefSeq" id="WP_141980989.1">
    <property type="nucleotide sequence ID" value="NZ_VFPP01000001.1"/>
</dbReference>
<dbReference type="CDD" id="cd05399">
    <property type="entry name" value="NT_Rel-Spo_like"/>
    <property type="match status" value="1"/>
</dbReference>
<gene>
    <name evidence="2" type="ORF">FHX81_5620</name>
</gene>
<dbReference type="Pfam" id="PF04607">
    <property type="entry name" value="RelA_SpoT"/>
    <property type="match status" value="1"/>
</dbReference>
<organism evidence="2 3">
    <name type="scientific">Saccharothrix saharensis</name>
    <dbReference type="NCBI Taxonomy" id="571190"/>
    <lineage>
        <taxon>Bacteria</taxon>
        <taxon>Bacillati</taxon>
        <taxon>Actinomycetota</taxon>
        <taxon>Actinomycetes</taxon>
        <taxon>Pseudonocardiales</taxon>
        <taxon>Pseudonocardiaceae</taxon>
        <taxon>Saccharothrix</taxon>
    </lineage>
</organism>
<dbReference type="InterPro" id="IPR043519">
    <property type="entry name" value="NT_sf"/>
</dbReference>
<dbReference type="OrthoDB" id="9801824at2"/>
<dbReference type="PANTHER" id="PTHR41773">
    <property type="entry name" value="GTP PYROPHOSPHATASE-RELATED"/>
    <property type="match status" value="1"/>
</dbReference>
<name>A0A543JK22_9PSEU</name>
<keyword evidence="2" id="KW-0808">Transferase</keyword>
<protein>
    <submittedName>
        <fullName evidence="2">PpGpp synthetase/RelA/SpoT-type nucleotidyltransferase</fullName>
    </submittedName>
</protein>
<dbReference type="AlphaFoldDB" id="A0A543JK22"/>
<proteinExistence type="predicted"/>
<evidence type="ECO:0000313" key="2">
    <source>
        <dbReference type="EMBL" id="TQM83202.1"/>
    </source>
</evidence>
<dbReference type="PANTHER" id="PTHR41773:SF1">
    <property type="entry name" value="RELA_SPOT DOMAIN-CONTAINING PROTEIN"/>
    <property type="match status" value="1"/>
</dbReference>
<reference evidence="2 3" key="1">
    <citation type="submission" date="2019-06" db="EMBL/GenBank/DDBJ databases">
        <title>Sequencing the genomes of 1000 actinobacteria strains.</title>
        <authorList>
            <person name="Klenk H.-P."/>
        </authorList>
    </citation>
    <scope>NUCLEOTIDE SEQUENCE [LARGE SCALE GENOMIC DNA]</scope>
    <source>
        <strain evidence="2 3">DSM 45456</strain>
    </source>
</reference>